<dbReference type="OrthoDB" id="7402898at2"/>
<proteinExistence type="predicted"/>
<comment type="caution">
    <text evidence="2">The sequence shown here is derived from an EMBL/GenBank/DDBJ whole genome shotgun (WGS) entry which is preliminary data.</text>
</comment>
<dbReference type="Pfam" id="PF13480">
    <property type="entry name" value="Acetyltransf_6"/>
    <property type="match status" value="1"/>
</dbReference>
<reference evidence="2 3" key="1">
    <citation type="submission" date="2018-07" db="EMBL/GenBank/DDBJ databases">
        <title>Erythrobacter nanhaiensis sp. nov., a novel member of the genus Erythrobacter isolated from the South China Sea.</title>
        <authorList>
            <person name="Chen X."/>
            <person name="Liu J."/>
        </authorList>
    </citation>
    <scope>NUCLEOTIDE SEQUENCE [LARGE SCALE GENOMIC DNA]</scope>
    <source>
        <strain evidence="2 3">S-5</strain>
    </source>
</reference>
<keyword evidence="3" id="KW-1185">Reference proteome</keyword>
<dbReference type="InterPro" id="IPR016181">
    <property type="entry name" value="Acyl_CoA_acyltransferase"/>
</dbReference>
<accession>A0A395LLX1</accession>
<gene>
    <name evidence="2" type="ORF">DL238_08915</name>
</gene>
<dbReference type="RefSeq" id="WP_115491929.1">
    <property type="nucleotide sequence ID" value="NZ_JACHWW010000001.1"/>
</dbReference>
<feature type="domain" description="BioF2-like acetyltransferase" evidence="1">
    <location>
        <begin position="167"/>
        <end position="314"/>
    </location>
</feature>
<evidence type="ECO:0000313" key="3">
    <source>
        <dbReference type="Proteomes" id="UP000254101"/>
    </source>
</evidence>
<evidence type="ECO:0000259" key="1">
    <source>
        <dbReference type="Pfam" id="PF13480"/>
    </source>
</evidence>
<protein>
    <submittedName>
        <fullName evidence="2">GNAT family N-acetyltransferase</fullName>
    </submittedName>
</protein>
<dbReference type="SUPFAM" id="SSF55729">
    <property type="entry name" value="Acyl-CoA N-acyltransferases (Nat)"/>
    <property type="match status" value="1"/>
</dbReference>
<organism evidence="2 3">
    <name type="scientific">Alteriqipengyuania lutimaris</name>
    <dbReference type="NCBI Taxonomy" id="1538146"/>
    <lineage>
        <taxon>Bacteria</taxon>
        <taxon>Pseudomonadati</taxon>
        <taxon>Pseudomonadota</taxon>
        <taxon>Alphaproteobacteria</taxon>
        <taxon>Sphingomonadales</taxon>
        <taxon>Erythrobacteraceae</taxon>
        <taxon>Alteriqipengyuania</taxon>
    </lineage>
</organism>
<keyword evidence="2" id="KW-0808">Transferase</keyword>
<name>A0A395LLX1_9SPHN</name>
<dbReference type="Gene3D" id="3.40.630.30">
    <property type="match status" value="1"/>
</dbReference>
<dbReference type="InterPro" id="IPR038740">
    <property type="entry name" value="BioF2-like_GNAT_dom"/>
</dbReference>
<dbReference type="Proteomes" id="UP000254101">
    <property type="component" value="Unassembled WGS sequence"/>
</dbReference>
<sequence length="346" mass="38238">MNEHTAISHRTAELAQVNLLAEADEPRRAFLRGRWFTAADDPTLDVSIAREAHGRPLAALPLVSHSIGPFSVKQVAGAYWPFRGVPTDRSASVEDLALALDRQAVRRALGQVWRMGPVVADDPAVVRLRDAAKVAGWQCLERAVGTLFCLDLVALRASGNWPSTKGKQKDRWRLRQLEKTGPVTIRTYTGLDWTGRDRDAIAAIEGASWVGQLEKGGDTKFLDPQLRQYWERAATDPVIAAMIRGAILWVGNTPAAFTFGLEAGDTRYCIANNFDKQFNKFSPGRVLLYHDFEDAAERGFARIDWGLGDGGYKSQMGAHQDAAMVDLLFVRNRVLASIAGKLWQRG</sequence>
<dbReference type="EMBL" id="QRBB01000001">
    <property type="protein sequence ID" value="RDS77709.1"/>
    <property type="molecule type" value="Genomic_DNA"/>
</dbReference>
<evidence type="ECO:0000313" key="2">
    <source>
        <dbReference type="EMBL" id="RDS77709.1"/>
    </source>
</evidence>
<dbReference type="AlphaFoldDB" id="A0A395LLX1"/>
<dbReference type="GO" id="GO:0016740">
    <property type="term" value="F:transferase activity"/>
    <property type="evidence" value="ECO:0007669"/>
    <property type="project" value="UniProtKB-KW"/>
</dbReference>